<organism evidence="3">
    <name type="scientific">Chroogomphus rutilus</name>
    <dbReference type="NCBI Taxonomy" id="85976"/>
    <lineage>
        <taxon>Eukaryota</taxon>
        <taxon>Fungi</taxon>
        <taxon>Dikarya</taxon>
        <taxon>Basidiomycota</taxon>
        <taxon>Agaricomycotina</taxon>
        <taxon>Agaricomycetes</taxon>
        <taxon>Agaricomycetidae</taxon>
        <taxon>Boletales</taxon>
        <taxon>Suillineae</taxon>
        <taxon>Gomphidiaceae</taxon>
        <taxon>Chroogomphus</taxon>
    </lineage>
</organism>
<evidence type="ECO:0000313" key="3">
    <source>
        <dbReference type="EMBL" id="QWL17543.1"/>
    </source>
</evidence>
<feature type="transmembrane region" description="Helical" evidence="2">
    <location>
        <begin position="170"/>
        <end position="193"/>
    </location>
</feature>
<feature type="coiled-coil region" evidence="1">
    <location>
        <begin position="32"/>
        <end position="99"/>
    </location>
</feature>
<protein>
    <submittedName>
        <fullName evidence="3">Uncharacterized protein</fullName>
    </submittedName>
</protein>
<name>A0A8F0HYC0_9AGAM</name>
<accession>A0A8F0HYC0</accession>
<geneLocation type="mitochondrion" evidence="3"/>
<keyword evidence="1" id="KW-0175">Coiled coil</keyword>
<evidence type="ECO:0000256" key="2">
    <source>
        <dbReference type="SAM" id="Phobius"/>
    </source>
</evidence>
<sequence length="249" mass="29088">MNLLDKFNNNLKYLFIVSVSLGIYSFMNNKSVNKITAQLELERNKFAALNNKYQDFLENKLSNSELEKIISTEKSKRLLEEMNELKEKLANQSSLTESRVNNIDNTESILSQLKDIEQNFQKSNNDLNSIVDSIEKYINSKNNNNFTDSFMNLIHDLNGIIQNMPVEQNIAFINISGAFFIIFSIFSILTVFYGDYLITKLNLENKYPKLGKFIKLRRKFQHFYILTDASITLIILFIIIYINTTFYFL</sequence>
<keyword evidence="2" id="KW-0472">Membrane</keyword>
<evidence type="ECO:0000256" key="1">
    <source>
        <dbReference type="SAM" id="Coils"/>
    </source>
</evidence>
<feature type="transmembrane region" description="Helical" evidence="2">
    <location>
        <begin position="223"/>
        <end position="242"/>
    </location>
</feature>
<keyword evidence="2" id="KW-1133">Transmembrane helix</keyword>
<dbReference type="AlphaFoldDB" id="A0A8F0HYC0"/>
<dbReference type="EMBL" id="MZ151416">
    <property type="protein sequence ID" value="QWL17543.1"/>
    <property type="molecule type" value="Genomic_DNA"/>
</dbReference>
<keyword evidence="2" id="KW-0812">Transmembrane</keyword>
<keyword evidence="3" id="KW-0496">Mitochondrion</keyword>
<reference evidence="3" key="1">
    <citation type="submission" date="2021-05" db="EMBL/GenBank/DDBJ databases">
        <title>Characterization of the complete mitochondrial genome of Chroogomphus rutilus.</title>
        <authorList>
            <person name="Zhang Y."/>
            <person name="Li Q."/>
        </authorList>
    </citation>
    <scope>NUCLEOTIDE SEQUENCE</scope>
</reference>
<proteinExistence type="predicted"/>
<gene>
    <name evidence="3" type="primary">orf249</name>
</gene>